<proteinExistence type="predicted"/>
<dbReference type="EMBL" id="JACCAB010000001">
    <property type="protein sequence ID" value="NYG08316.1"/>
    <property type="molecule type" value="Genomic_DNA"/>
</dbReference>
<evidence type="ECO:0000313" key="3">
    <source>
        <dbReference type="EMBL" id="NYG08316.1"/>
    </source>
</evidence>
<protein>
    <submittedName>
        <fullName evidence="3">MFS family permease</fullName>
    </submittedName>
</protein>
<sequence>MTAVTPSGRAANADEQAAFATFRARRGRSVAYVFGGATVVVFGVIAALLPGPAEGGNWQTGDRIFFAGVGIAIAALLWRFASIRAVPTREALTVRNLFTTRTVDWQEIVDVRFSGGDPWVTIALSDTDTLAVMAIQKADSDFGRSEAGRLAALVQALGPSAASPDVTLD</sequence>
<feature type="transmembrane region" description="Helical" evidence="1">
    <location>
        <begin position="63"/>
        <end position="81"/>
    </location>
</feature>
<name>A0A852WSQ4_9MICO</name>
<comment type="caution">
    <text evidence="3">The sequence shown here is derived from an EMBL/GenBank/DDBJ whole genome shotgun (WGS) entry which is preliminary data.</text>
</comment>
<dbReference type="RefSeq" id="WP_337795328.1">
    <property type="nucleotide sequence ID" value="NZ_JACCAB010000001.1"/>
</dbReference>
<feature type="transmembrane region" description="Helical" evidence="1">
    <location>
        <begin position="30"/>
        <end position="51"/>
    </location>
</feature>
<keyword evidence="1" id="KW-0812">Transmembrane</keyword>
<evidence type="ECO:0000313" key="4">
    <source>
        <dbReference type="Proteomes" id="UP000573599"/>
    </source>
</evidence>
<organism evidence="3 4">
    <name type="scientific">Pedococcus badiiscoriae</name>
    <dbReference type="NCBI Taxonomy" id="642776"/>
    <lineage>
        <taxon>Bacteria</taxon>
        <taxon>Bacillati</taxon>
        <taxon>Actinomycetota</taxon>
        <taxon>Actinomycetes</taxon>
        <taxon>Micrococcales</taxon>
        <taxon>Intrasporangiaceae</taxon>
        <taxon>Pedococcus</taxon>
    </lineage>
</organism>
<keyword evidence="1" id="KW-1133">Transmembrane helix</keyword>
<feature type="domain" description="Low molecular weight protein antigen 6 PH" evidence="2">
    <location>
        <begin position="88"/>
        <end position="141"/>
    </location>
</feature>
<dbReference type="Pfam" id="PF10756">
    <property type="entry name" value="bPH_6"/>
    <property type="match status" value="1"/>
</dbReference>
<gene>
    <name evidence="3" type="ORF">BJ986_002803</name>
</gene>
<keyword evidence="1" id="KW-0472">Membrane</keyword>
<dbReference type="Proteomes" id="UP000573599">
    <property type="component" value="Unassembled WGS sequence"/>
</dbReference>
<accession>A0A852WSQ4</accession>
<dbReference type="AlphaFoldDB" id="A0A852WSQ4"/>
<reference evidence="3 4" key="1">
    <citation type="submission" date="2020-07" db="EMBL/GenBank/DDBJ databases">
        <title>Sequencing the genomes of 1000 actinobacteria strains.</title>
        <authorList>
            <person name="Klenk H.-P."/>
        </authorList>
    </citation>
    <scope>NUCLEOTIDE SEQUENCE [LARGE SCALE GENOMIC DNA]</scope>
    <source>
        <strain evidence="3 4">DSM 23987</strain>
    </source>
</reference>
<dbReference type="InterPro" id="IPR019692">
    <property type="entry name" value="CFP-6_PH"/>
</dbReference>
<evidence type="ECO:0000259" key="2">
    <source>
        <dbReference type="Pfam" id="PF10756"/>
    </source>
</evidence>
<keyword evidence="4" id="KW-1185">Reference proteome</keyword>
<evidence type="ECO:0000256" key="1">
    <source>
        <dbReference type="SAM" id="Phobius"/>
    </source>
</evidence>